<protein>
    <recommendedName>
        <fullName evidence="2">DUF6536 domain-containing protein</fullName>
    </recommendedName>
</protein>
<evidence type="ECO:0000313" key="3">
    <source>
        <dbReference type="EMBL" id="KAG9192906.1"/>
    </source>
</evidence>
<dbReference type="EMBL" id="JAANER010000003">
    <property type="protein sequence ID" value="KAG9192906.1"/>
    <property type="molecule type" value="Genomic_DNA"/>
</dbReference>
<reference evidence="3" key="1">
    <citation type="submission" date="2021-07" db="EMBL/GenBank/DDBJ databases">
        <title>Genome Resource of American Ginseng Black Spot Pathogen Alternaria panax.</title>
        <authorList>
            <person name="Qiu C."/>
            <person name="Wang W."/>
            <person name="Liu Z."/>
        </authorList>
    </citation>
    <scope>NUCLEOTIDE SEQUENCE</scope>
    <source>
        <strain evidence="3">BNCC115425</strain>
    </source>
</reference>
<dbReference type="Pfam" id="PF20163">
    <property type="entry name" value="DUF6536"/>
    <property type="match status" value="1"/>
</dbReference>
<dbReference type="AlphaFoldDB" id="A0AAD4NQ89"/>
<feature type="transmembrane region" description="Helical" evidence="1">
    <location>
        <begin position="644"/>
        <end position="667"/>
    </location>
</feature>
<dbReference type="PANTHER" id="PTHR35395:SF1">
    <property type="entry name" value="DUF6536 DOMAIN-CONTAINING PROTEIN"/>
    <property type="match status" value="1"/>
</dbReference>
<organism evidence="3 4">
    <name type="scientific">Alternaria panax</name>
    <dbReference type="NCBI Taxonomy" id="48097"/>
    <lineage>
        <taxon>Eukaryota</taxon>
        <taxon>Fungi</taxon>
        <taxon>Dikarya</taxon>
        <taxon>Ascomycota</taxon>
        <taxon>Pezizomycotina</taxon>
        <taxon>Dothideomycetes</taxon>
        <taxon>Pleosporomycetidae</taxon>
        <taxon>Pleosporales</taxon>
        <taxon>Pleosporineae</taxon>
        <taxon>Pleosporaceae</taxon>
        <taxon>Alternaria</taxon>
        <taxon>Alternaria sect. Panax</taxon>
    </lineage>
</organism>
<feature type="transmembrane region" description="Helical" evidence="1">
    <location>
        <begin position="383"/>
        <end position="403"/>
    </location>
</feature>
<proteinExistence type="predicted"/>
<feature type="transmembrane region" description="Helical" evidence="1">
    <location>
        <begin position="69"/>
        <end position="94"/>
    </location>
</feature>
<keyword evidence="4" id="KW-1185">Reference proteome</keyword>
<keyword evidence="1" id="KW-0812">Transmembrane</keyword>
<accession>A0AAD4NQ89</accession>
<comment type="caution">
    <text evidence="3">The sequence shown here is derived from an EMBL/GenBank/DDBJ whole genome shotgun (WGS) entry which is preliminary data.</text>
</comment>
<name>A0AAD4NQ89_9PLEO</name>
<dbReference type="InterPro" id="IPR046623">
    <property type="entry name" value="DUF6536"/>
</dbReference>
<feature type="domain" description="DUF6536" evidence="2">
    <location>
        <begin position="70"/>
        <end position="222"/>
    </location>
</feature>
<keyword evidence="1" id="KW-0472">Membrane</keyword>
<evidence type="ECO:0000313" key="4">
    <source>
        <dbReference type="Proteomes" id="UP001199106"/>
    </source>
</evidence>
<dbReference type="PANTHER" id="PTHR35395">
    <property type="entry name" value="DUF6536 DOMAIN-CONTAINING PROTEIN"/>
    <property type="match status" value="1"/>
</dbReference>
<evidence type="ECO:0000256" key="1">
    <source>
        <dbReference type="SAM" id="Phobius"/>
    </source>
</evidence>
<sequence length="727" mass="81467">MPHDYHSLELAHLQTESRASLLPNSQQEYAEHSTDRQNFGCLDDLSQWLPEIIPSTDARWYKRLSDRDVGLLLIQGLSVLVLAFNIAITVWVTVKHGIEENISDVLGAGDGEDCTRVKNWNRWLHVGINVLSTLLLGASNYCAQLLVAPTRKSVDDAHKKKRWFDIGIQSFGNLKKAPLQQQVLWVLLMSSSGLLHLFWNSTVFATTPFSTYSIGYVTADYLDDPKPWPFLDSPDLDYIRQNALQLPKLDNKECIARYAGRLAGLSSLLLVSANVTIDDQLSYEQSNNRSSLLFNATTVSSAIFWRMNSDWMCNKWTVGTRVSCTPKTMRCSSEDTWVLVRSFYDSYFKDDPRGDVVTQVSHCLPRDDLRNMDDKCVLRVSKVIVSIVTMLNLIKCICIALTVRLHNRIIVEKQPQPGSTEKRGFIAQTFARAVQVVFRPEKEKTPAAHESLYLVTLGDAMASFLRSDDEKTKTCGLASKQDFVKGWPLHVPRTSRTSIRWFRAVSLRRWVLTISLCAITIGTVSGLLHMTIVSQQAQGIDTDVISLGTYGLGTPQQFATALTGVTDGLGPTKGFFFAVLFANMFQVIVSALYLLCNNLLTVMVVASEWNTYSYGRRTLRVSAAKGIQRSSFFLSLPYKYSGTLMALSGLLHFFISQGVFVVQTVAYQPKYEPQRFVRASYLDGSCIGFSSFGIILALGTGSVLVLYILYVSFVFKYDAPARKEAEE</sequence>
<feature type="transmembrane region" description="Helical" evidence="1">
    <location>
        <begin position="687"/>
        <end position="713"/>
    </location>
</feature>
<gene>
    <name evidence="3" type="ORF">G6011_11640</name>
</gene>
<keyword evidence="1" id="KW-1133">Transmembrane helix</keyword>
<evidence type="ECO:0000259" key="2">
    <source>
        <dbReference type="Pfam" id="PF20163"/>
    </source>
</evidence>
<feature type="transmembrane region" description="Helical" evidence="1">
    <location>
        <begin position="575"/>
        <end position="595"/>
    </location>
</feature>
<feature type="transmembrane region" description="Helical" evidence="1">
    <location>
        <begin position="510"/>
        <end position="532"/>
    </location>
</feature>
<dbReference type="Proteomes" id="UP001199106">
    <property type="component" value="Unassembled WGS sequence"/>
</dbReference>